<evidence type="ECO:0000256" key="1">
    <source>
        <dbReference type="ARBA" id="ARBA00009428"/>
    </source>
</evidence>
<dbReference type="GO" id="GO:0016491">
    <property type="term" value="F:oxidoreductase activity"/>
    <property type="evidence" value="ECO:0007669"/>
    <property type="project" value="InterPro"/>
</dbReference>
<organism evidence="3 4">
    <name type="scientific">Metabacillus arenae</name>
    <dbReference type="NCBI Taxonomy" id="2771434"/>
    <lineage>
        <taxon>Bacteria</taxon>
        <taxon>Bacillati</taxon>
        <taxon>Bacillota</taxon>
        <taxon>Bacilli</taxon>
        <taxon>Bacillales</taxon>
        <taxon>Bacillaceae</taxon>
        <taxon>Metabacillus</taxon>
    </lineage>
</organism>
<evidence type="ECO:0000313" key="4">
    <source>
        <dbReference type="Proteomes" id="UP000626844"/>
    </source>
</evidence>
<dbReference type="SUPFAM" id="SSF52218">
    <property type="entry name" value="Flavoproteins"/>
    <property type="match status" value="1"/>
</dbReference>
<dbReference type="PANTHER" id="PTHR30543:SF21">
    <property type="entry name" value="NAD(P)H-DEPENDENT FMN REDUCTASE LOT6"/>
    <property type="match status" value="1"/>
</dbReference>
<name>A0A926RYN3_9BACI</name>
<dbReference type="InterPro" id="IPR050712">
    <property type="entry name" value="NAD(P)H-dep_reductase"/>
</dbReference>
<comment type="similarity">
    <text evidence="1">Belongs to the azoreductase type 2 family.</text>
</comment>
<proteinExistence type="inferred from homology"/>
<keyword evidence="4" id="KW-1185">Reference proteome</keyword>
<dbReference type="RefSeq" id="WP_191160274.1">
    <property type="nucleotide sequence ID" value="NZ_JACXAI010000027.1"/>
</dbReference>
<feature type="domain" description="NADPH-dependent FMN reductase-like" evidence="2">
    <location>
        <begin position="1"/>
        <end position="136"/>
    </location>
</feature>
<dbReference type="InterPro" id="IPR029039">
    <property type="entry name" value="Flavoprotein-like_sf"/>
</dbReference>
<dbReference type="GO" id="GO:0005829">
    <property type="term" value="C:cytosol"/>
    <property type="evidence" value="ECO:0007669"/>
    <property type="project" value="TreeGrafter"/>
</dbReference>
<dbReference type="Pfam" id="PF03358">
    <property type="entry name" value="FMN_red"/>
    <property type="match status" value="1"/>
</dbReference>
<dbReference type="PANTHER" id="PTHR30543">
    <property type="entry name" value="CHROMATE REDUCTASE"/>
    <property type="match status" value="1"/>
</dbReference>
<sequence length="177" mass="19696">MKLVVVNGSPRKKGRTGIAARYISNLYNAELLDLSDHGLPLFTGEEDQSSIESVRHLKKLFKEADGVVLLSPEYHSGMSGALKNMLDFLNSEYFAHKPVGIIAVAGGGKGGINALTNMRTVMRGVYSNVIPKQLVLDPHCFIYENDSLIEESTLLVKQLMEELIMYVKLHMQMENKN</sequence>
<evidence type="ECO:0000259" key="2">
    <source>
        <dbReference type="Pfam" id="PF03358"/>
    </source>
</evidence>
<gene>
    <name evidence="3" type="ORF">IC621_18740</name>
</gene>
<dbReference type="Proteomes" id="UP000626844">
    <property type="component" value="Unassembled WGS sequence"/>
</dbReference>
<reference evidence="3" key="1">
    <citation type="submission" date="2020-09" db="EMBL/GenBank/DDBJ databases">
        <title>A novel bacterium of genus Bacillus, isolated from South China Sea.</title>
        <authorList>
            <person name="Huang H."/>
            <person name="Mo K."/>
            <person name="Hu Y."/>
        </authorList>
    </citation>
    <scope>NUCLEOTIDE SEQUENCE</scope>
    <source>
        <strain evidence="3">IB182487</strain>
    </source>
</reference>
<dbReference type="InterPro" id="IPR005025">
    <property type="entry name" value="FMN_Rdtase-like_dom"/>
</dbReference>
<protein>
    <submittedName>
        <fullName evidence="3">NAD(P)H-dependent oxidoreductase</fullName>
    </submittedName>
</protein>
<comment type="caution">
    <text evidence="3">The sequence shown here is derived from an EMBL/GenBank/DDBJ whole genome shotgun (WGS) entry which is preliminary data.</text>
</comment>
<dbReference type="Gene3D" id="3.40.50.360">
    <property type="match status" value="1"/>
</dbReference>
<dbReference type="GO" id="GO:0010181">
    <property type="term" value="F:FMN binding"/>
    <property type="evidence" value="ECO:0007669"/>
    <property type="project" value="TreeGrafter"/>
</dbReference>
<accession>A0A926RYN3</accession>
<dbReference type="AlphaFoldDB" id="A0A926RYN3"/>
<evidence type="ECO:0000313" key="3">
    <source>
        <dbReference type="EMBL" id="MBD1382261.1"/>
    </source>
</evidence>
<dbReference type="EMBL" id="JACXAI010000027">
    <property type="protein sequence ID" value="MBD1382261.1"/>
    <property type="molecule type" value="Genomic_DNA"/>
</dbReference>